<evidence type="ECO:0000313" key="4">
    <source>
        <dbReference type="EMBL" id="PIR84442.1"/>
    </source>
</evidence>
<accession>A0A2H0UDG8</accession>
<sequence>MLSKLEDLGANGGIILVVLGIIAIGAAFFTLDVSSSATVKIILITSPVWLPVITFGLFYEYWLEFVRREFDLKQGRVTLEIRIPQEVFKSPEVMELILNQLHQTAAPDNHIQTYWDGKHPPVTSLEIVSRGGDVRFYINVPRKKFKNIAEAGFYSQYPGVEMIELDVDYTSEIPWDPSRFSYFSLHFNLKKDDALPLKTYIEYGMHTMPKEEEKIDPITTMLEPFAAIGPGEYFWAQILIDANRDVGFKEGSLTKQSDWKPAANAFIQKMIADAQKRAGENAGGNVMQQLTDTEKDTIKAVERSLGKNAFNVAIRGMYIATNEAYTPGERIGSLITSWRGYDDINRNALGVRWRTDYDWNWWQDPSGRKKQAWKKDELREYKLRSYSQRGAKDGKKIMTTEELATIFHIPGKVVTTPTVGRIPSTRSEAPPNLPIAS</sequence>
<evidence type="ECO:0000259" key="3">
    <source>
        <dbReference type="Pfam" id="PF26449"/>
    </source>
</evidence>
<keyword evidence="2" id="KW-0812">Transmembrane</keyword>
<evidence type="ECO:0000313" key="5">
    <source>
        <dbReference type="Proteomes" id="UP000229344"/>
    </source>
</evidence>
<feature type="transmembrane region" description="Helical" evidence="2">
    <location>
        <begin position="37"/>
        <end position="59"/>
    </location>
</feature>
<evidence type="ECO:0000256" key="1">
    <source>
        <dbReference type="SAM" id="MobiDB-lite"/>
    </source>
</evidence>
<dbReference type="InterPro" id="IPR058441">
    <property type="entry name" value="DUF8128"/>
</dbReference>
<gene>
    <name evidence="4" type="ORF">COU16_02575</name>
</gene>
<feature type="domain" description="DUF8128" evidence="3">
    <location>
        <begin position="110"/>
        <end position="419"/>
    </location>
</feature>
<feature type="region of interest" description="Disordered" evidence="1">
    <location>
        <begin position="418"/>
        <end position="437"/>
    </location>
</feature>
<organism evidence="4 5">
    <name type="scientific">Candidatus Kaiserbacteria bacterium CG10_big_fil_rev_8_21_14_0_10_47_16</name>
    <dbReference type="NCBI Taxonomy" id="1974608"/>
    <lineage>
        <taxon>Bacteria</taxon>
        <taxon>Candidatus Kaiseribacteriota</taxon>
    </lineage>
</organism>
<feature type="transmembrane region" description="Helical" evidence="2">
    <location>
        <begin position="12"/>
        <end position="31"/>
    </location>
</feature>
<dbReference type="Proteomes" id="UP000229344">
    <property type="component" value="Unassembled WGS sequence"/>
</dbReference>
<proteinExistence type="predicted"/>
<keyword evidence="2" id="KW-1133">Transmembrane helix</keyword>
<dbReference type="EMBL" id="PFBI01000006">
    <property type="protein sequence ID" value="PIR84442.1"/>
    <property type="molecule type" value="Genomic_DNA"/>
</dbReference>
<dbReference type="AlphaFoldDB" id="A0A2H0UDG8"/>
<reference evidence="5" key="1">
    <citation type="submission" date="2017-09" db="EMBL/GenBank/DDBJ databases">
        <title>Depth-based differentiation of microbial function through sediment-hosted aquifers and enrichment of novel symbionts in the deep terrestrial subsurface.</title>
        <authorList>
            <person name="Probst A.J."/>
            <person name="Ladd B."/>
            <person name="Jarett J.K."/>
            <person name="Geller-Mcgrath D.E."/>
            <person name="Sieber C.M.K."/>
            <person name="Emerson J.B."/>
            <person name="Anantharaman K."/>
            <person name="Thomas B.C."/>
            <person name="Malmstrom R."/>
            <person name="Stieglmeier M."/>
            <person name="Klingl A."/>
            <person name="Woyke T."/>
            <person name="Ryan C.M."/>
            <person name="Banfield J.F."/>
        </authorList>
    </citation>
    <scope>NUCLEOTIDE SEQUENCE [LARGE SCALE GENOMIC DNA]</scope>
</reference>
<comment type="caution">
    <text evidence="4">The sequence shown here is derived from an EMBL/GenBank/DDBJ whole genome shotgun (WGS) entry which is preliminary data.</text>
</comment>
<evidence type="ECO:0000256" key="2">
    <source>
        <dbReference type="SAM" id="Phobius"/>
    </source>
</evidence>
<dbReference type="Pfam" id="PF26449">
    <property type="entry name" value="DUF8128"/>
    <property type="match status" value="1"/>
</dbReference>
<protein>
    <recommendedName>
        <fullName evidence="3">DUF8128 domain-containing protein</fullName>
    </recommendedName>
</protein>
<name>A0A2H0UDG8_9BACT</name>
<keyword evidence="2" id="KW-0472">Membrane</keyword>